<protein>
    <submittedName>
        <fullName evidence="5">DNA protecting protein DprA</fullName>
    </submittedName>
</protein>
<dbReference type="STRING" id="643562.Daes_1865"/>
<comment type="similarity">
    <text evidence="1">Belongs to the DprA/Smf family.</text>
</comment>
<dbReference type="PANTHER" id="PTHR43022:SF1">
    <property type="entry name" value="PROTEIN SMF"/>
    <property type="match status" value="1"/>
</dbReference>
<reference evidence="5 6" key="2">
    <citation type="journal article" date="2014" name="Genome Announc.">
        <title>Complete Genome Sequence of the Subsurface, Mesophilic Sulfate-Reducing Bacterium Desulfovibrio aespoeensis Aspo-2.</title>
        <authorList>
            <person name="Pedersen K."/>
            <person name="Bengtsson A."/>
            <person name="Edlund J."/>
            <person name="Rabe L."/>
            <person name="Hazen T."/>
            <person name="Chakraborty R."/>
            <person name="Goodwin L."/>
            <person name="Shapiro N."/>
        </authorList>
    </citation>
    <scope>NUCLEOTIDE SEQUENCE [LARGE SCALE GENOMIC DNA]</scope>
    <source>
        <strain evidence="6">ATCC 700646 / DSM 10631 / Aspo-2</strain>
    </source>
</reference>
<dbReference type="Pfam" id="PF17782">
    <property type="entry name" value="WHD_DprA"/>
    <property type="match status" value="1"/>
</dbReference>
<dbReference type="Gene3D" id="1.10.10.10">
    <property type="entry name" value="Winged helix-like DNA-binding domain superfamily/Winged helix DNA-binding domain"/>
    <property type="match status" value="1"/>
</dbReference>
<dbReference type="RefSeq" id="WP_013514792.1">
    <property type="nucleotide sequence ID" value="NC_014844.1"/>
</dbReference>
<evidence type="ECO:0000256" key="1">
    <source>
        <dbReference type="ARBA" id="ARBA00006525"/>
    </source>
</evidence>
<feature type="region of interest" description="Disordered" evidence="2">
    <location>
        <begin position="303"/>
        <end position="373"/>
    </location>
</feature>
<feature type="domain" description="Smf/DprA SLOG" evidence="3">
    <location>
        <begin position="80"/>
        <end position="287"/>
    </location>
</feature>
<organism evidence="5 6">
    <name type="scientific">Pseudodesulfovibrio aespoeensis (strain ATCC 700646 / DSM 10631 / Aspo-2)</name>
    <name type="common">Desulfovibrio aespoeensis</name>
    <dbReference type="NCBI Taxonomy" id="643562"/>
    <lineage>
        <taxon>Bacteria</taxon>
        <taxon>Pseudomonadati</taxon>
        <taxon>Thermodesulfobacteriota</taxon>
        <taxon>Desulfovibrionia</taxon>
        <taxon>Desulfovibrionales</taxon>
        <taxon>Desulfovibrionaceae</taxon>
    </lineage>
</organism>
<dbReference type="InterPro" id="IPR057666">
    <property type="entry name" value="DrpA_SLOG"/>
</dbReference>
<evidence type="ECO:0000256" key="2">
    <source>
        <dbReference type="SAM" id="MobiDB-lite"/>
    </source>
</evidence>
<gene>
    <name evidence="5" type="ordered locus">Daes_1865</name>
</gene>
<sequence length="439" mass="47138">MDLQKEFFACLALRHTPRLGPKVWKPLLSHYGSAFEAVREAASWPADVAPRSMARACKAEVWRDKAEEEYRAAIRAGMTVITWFDVRFPDALREIEDPPCLLYASGDLTLLKNPGVAVVGARECTALGLDAAGRISSQLSRIGITVISGLAMGIDRQAHLGGLSGIGGSIAVLGCGLDVDYPHDNHDVRRALETRGLVVTEFGPGVTPRAGNFPFRNRIISALSLGVLVAEAAHNSGSLITARLAGEQGREVFALPGPLGQPTFTGCHRLIKQGAALVESAEDIVEILRYDFARELAHIPDPEPVAEADNRVDAVEPGGKARASRAEKKRSKRPANKTPETTHESEATGGADAGESRTRKRPGAARRSEMTLNDEERQLLAVLDGTDRVHIDTLGRTLGWESSRVSRVLLMLEVGGAVHQLPGMWYMAREAQGGASGGA</sequence>
<dbReference type="Pfam" id="PF02481">
    <property type="entry name" value="DNA_processg_A"/>
    <property type="match status" value="1"/>
</dbReference>
<dbReference type="InterPro" id="IPR003488">
    <property type="entry name" value="DprA"/>
</dbReference>
<dbReference type="Proteomes" id="UP000002191">
    <property type="component" value="Chromosome"/>
</dbReference>
<dbReference type="PANTHER" id="PTHR43022">
    <property type="entry name" value="PROTEIN SMF"/>
    <property type="match status" value="1"/>
</dbReference>
<dbReference type="EMBL" id="CP002431">
    <property type="protein sequence ID" value="ADU62877.1"/>
    <property type="molecule type" value="Genomic_DNA"/>
</dbReference>
<dbReference type="InterPro" id="IPR041614">
    <property type="entry name" value="DprA_WH"/>
</dbReference>
<dbReference type="SUPFAM" id="SSF102405">
    <property type="entry name" value="MCP/YpsA-like"/>
    <property type="match status" value="1"/>
</dbReference>
<evidence type="ECO:0000313" key="6">
    <source>
        <dbReference type="Proteomes" id="UP000002191"/>
    </source>
</evidence>
<dbReference type="Gene3D" id="3.40.50.450">
    <property type="match status" value="1"/>
</dbReference>
<proteinExistence type="inferred from homology"/>
<dbReference type="AlphaFoldDB" id="E6VZP9"/>
<evidence type="ECO:0000259" key="4">
    <source>
        <dbReference type="Pfam" id="PF17782"/>
    </source>
</evidence>
<dbReference type="KEGG" id="das:Daes_1865"/>
<reference evidence="6" key="1">
    <citation type="submission" date="2010-12" db="EMBL/GenBank/DDBJ databases">
        <title>Complete sequence of Desulfovibrio aespoeensis Aspo-2.</title>
        <authorList>
            <consortium name="US DOE Joint Genome Institute"/>
            <person name="Lucas S."/>
            <person name="Copeland A."/>
            <person name="Lapidus A."/>
            <person name="Cheng J.-F."/>
            <person name="Goodwin L."/>
            <person name="Pitluck S."/>
            <person name="Chertkov O."/>
            <person name="Misra M."/>
            <person name="Detter J.C."/>
            <person name="Han C."/>
            <person name="Tapia R."/>
            <person name="Land M."/>
            <person name="Hauser L."/>
            <person name="Kyrpides N."/>
            <person name="Ivanova N."/>
            <person name="Ovchinnikova G."/>
            <person name="Pedersen K."/>
            <person name="Jagevall S."/>
            <person name="Hazen T."/>
            <person name="Woyke T."/>
        </authorList>
    </citation>
    <scope>NUCLEOTIDE SEQUENCE [LARGE SCALE GENOMIC DNA]</scope>
    <source>
        <strain evidence="6">ATCC 700646 / DSM 10631 / Aspo-2</strain>
    </source>
</reference>
<keyword evidence="6" id="KW-1185">Reference proteome</keyword>
<dbReference type="GO" id="GO:0009294">
    <property type="term" value="P:DNA-mediated transformation"/>
    <property type="evidence" value="ECO:0007669"/>
    <property type="project" value="InterPro"/>
</dbReference>
<dbReference type="OrthoDB" id="9785707at2"/>
<evidence type="ECO:0000313" key="5">
    <source>
        <dbReference type="EMBL" id="ADU62877.1"/>
    </source>
</evidence>
<name>E6VZP9_PSEA9</name>
<accession>E6VZP9</accession>
<dbReference type="NCBIfam" id="TIGR00732">
    <property type="entry name" value="dprA"/>
    <property type="match status" value="1"/>
</dbReference>
<evidence type="ECO:0000259" key="3">
    <source>
        <dbReference type="Pfam" id="PF02481"/>
    </source>
</evidence>
<dbReference type="eggNOG" id="COG0758">
    <property type="taxonomic scope" value="Bacteria"/>
</dbReference>
<feature type="domain" description="DprA winged helix" evidence="4">
    <location>
        <begin position="365"/>
        <end position="424"/>
    </location>
</feature>
<dbReference type="HOGENOM" id="CLU_029601_1_1_7"/>
<dbReference type="InterPro" id="IPR036388">
    <property type="entry name" value="WH-like_DNA-bd_sf"/>
</dbReference>